<dbReference type="AlphaFoldDB" id="A0A4Q5LP20"/>
<dbReference type="InterPro" id="IPR006680">
    <property type="entry name" value="Amidohydro-rel"/>
</dbReference>
<dbReference type="Gene3D" id="1.20.58.520">
    <property type="entry name" value="Amidohydrolase"/>
    <property type="match status" value="1"/>
</dbReference>
<dbReference type="SUPFAM" id="SSF51556">
    <property type="entry name" value="Metallo-dependent hydrolases"/>
    <property type="match status" value="1"/>
</dbReference>
<dbReference type="Gene3D" id="3.30.110.90">
    <property type="entry name" value="Amidohydrolase"/>
    <property type="match status" value="1"/>
</dbReference>
<evidence type="ECO:0000256" key="1">
    <source>
        <dbReference type="SAM" id="SignalP"/>
    </source>
</evidence>
<gene>
    <name evidence="3" type="ORF">EWM62_04010</name>
</gene>
<accession>A0A4Q5LP20</accession>
<dbReference type="SUPFAM" id="SSF51338">
    <property type="entry name" value="Composite domain of metallo-dependent hydrolases"/>
    <property type="match status" value="1"/>
</dbReference>
<reference evidence="3 4" key="1">
    <citation type="submission" date="2019-02" db="EMBL/GenBank/DDBJ databases">
        <title>Bacterial novel species Mucilaginibacter sp. 17JY9-4 isolated from soil.</title>
        <authorList>
            <person name="Jung H.-Y."/>
        </authorList>
    </citation>
    <scope>NUCLEOTIDE SEQUENCE [LARGE SCALE GENOMIC DNA]</scope>
    <source>
        <strain evidence="3 4">17JY9-4</strain>
    </source>
</reference>
<evidence type="ECO:0000313" key="3">
    <source>
        <dbReference type="EMBL" id="RYU91113.1"/>
    </source>
</evidence>
<dbReference type="Gene3D" id="3.40.50.10910">
    <property type="entry name" value="Amidohydrolase"/>
    <property type="match status" value="1"/>
</dbReference>
<dbReference type="Proteomes" id="UP000293331">
    <property type="component" value="Unassembled WGS sequence"/>
</dbReference>
<evidence type="ECO:0000313" key="4">
    <source>
        <dbReference type="Proteomes" id="UP000293331"/>
    </source>
</evidence>
<feature type="chain" id="PRO_5020300560" evidence="1">
    <location>
        <begin position="20"/>
        <end position="665"/>
    </location>
</feature>
<dbReference type="InterPro" id="IPR051781">
    <property type="entry name" value="Metallo-dep_Hydrolase"/>
</dbReference>
<dbReference type="InterPro" id="IPR032466">
    <property type="entry name" value="Metal_Hydrolase"/>
</dbReference>
<keyword evidence="4" id="KW-1185">Reference proteome</keyword>
<feature type="domain" description="Amidohydrolase-related" evidence="2">
    <location>
        <begin position="315"/>
        <end position="651"/>
    </location>
</feature>
<evidence type="ECO:0000259" key="2">
    <source>
        <dbReference type="Pfam" id="PF01979"/>
    </source>
</evidence>
<dbReference type="Pfam" id="PF01979">
    <property type="entry name" value="Amidohydro_1"/>
    <property type="match status" value="1"/>
</dbReference>
<dbReference type="RefSeq" id="WP_129875373.1">
    <property type="nucleotide sequence ID" value="NZ_SEWG01000002.1"/>
</dbReference>
<dbReference type="GO" id="GO:0016810">
    <property type="term" value="F:hydrolase activity, acting on carbon-nitrogen (but not peptide) bonds"/>
    <property type="evidence" value="ECO:0007669"/>
    <property type="project" value="InterPro"/>
</dbReference>
<name>A0A4Q5LP20_9SPHI</name>
<dbReference type="InterPro" id="IPR011059">
    <property type="entry name" value="Metal-dep_hydrolase_composite"/>
</dbReference>
<protein>
    <submittedName>
        <fullName evidence="3">Amidohydrolase</fullName>
    </submittedName>
</protein>
<organism evidence="3 4">
    <name type="scientific">Mucilaginibacter terrigena</name>
    <dbReference type="NCBI Taxonomy" id="2492395"/>
    <lineage>
        <taxon>Bacteria</taxon>
        <taxon>Pseudomonadati</taxon>
        <taxon>Bacteroidota</taxon>
        <taxon>Sphingobacteriia</taxon>
        <taxon>Sphingobacteriales</taxon>
        <taxon>Sphingobacteriaceae</taxon>
        <taxon>Mucilaginibacter</taxon>
    </lineage>
</organism>
<dbReference type="OrthoDB" id="9797498at2"/>
<dbReference type="PANTHER" id="PTHR43135:SF3">
    <property type="entry name" value="ALPHA-D-RIBOSE 1-METHYLPHOSPHONATE 5-TRIPHOSPHATE DIPHOSPHATASE"/>
    <property type="match status" value="1"/>
</dbReference>
<dbReference type="PANTHER" id="PTHR43135">
    <property type="entry name" value="ALPHA-D-RIBOSE 1-METHYLPHOSPHONATE 5-TRIPHOSPHATE DIPHOSPHATASE"/>
    <property type="match status" value="1"/>
</dbReference>
<keyword evidence="1" id="KW-0732">Signal</keyword>
<keyword evidence="3" id="KW-0378">Hydrolase</keyword>
<dbReference type="EMBL" id="SEWG01000002">
    <property type="protein sequence ID" value="RYU91113.1"/>
    <property type="molecule type" value="Genomic_DNA"/>
</dbReference>
<sequence>MKSLLSFLLLSLIFIQTKAQEIPADSGVFLLHKFEQHIGKETYKVYNYKDQKKYVVDFKFVDRGSAVPLKATLKVNPVADPIELVVKGNTSRFSTINDSISIKGSVANIRVSDSVFIKNISGFTFPVTGYSPATVQQVLLQYWNNKKQPASINTLPFGALQITKTGIDNLTFNGKPITFNRYTISGLIWGNELVWTDNAGKLICILTIDAEGDKIEMMREQYETLLPELIKRAAGYGMEAFAKATPATKAKSNIIAITGGTIVDVERGTSRPNSLIVIQDGVIKYIGHKLVKAIGQIGGEKIPKGAQVINATGKTIIPGLWDMHAHFEQTEWGPAYLAAGVTTVRDCGNELGFIDAIQQAIDSGKGIGPKILMAGIIDGKGPMALGIIQADTKEEAIKAVDTYKAKGFAQIKIYSSTKPAIVKAICDEAHKVGLTVTGHIPNGMTLIAGVDSGMNMVNHIQYVYSIMKKNKDRSVNFDDSVSVAVIKFIKDHHTVIDPTVGVYELAYRNVKDDITKLEPAFYTLPLALQTQFKTYGQDSATVARIAPMLKSMKMIVKKLHDAGVPIVAGTDMGFPGFSVARELEIYVEAGLTLAQALKTGTITPAEVMGLDKQTGSIAAGKIADIIIIDGNPLINISNVRNVKVVIKGGKVYDPGVLHRMVGFSK</sequence>
<proteinExistence type="predicted"/>
<feature type="signal peptide" evidence="1">
    <location>
        <begin position="1"/>
        <end position="19"/>
    </location>
</feature>
<comment type="caution">
    <text evidence="3">The sequence shown here is derived from an EMBL/GenBank/DDBJ whole genome shotgun (WGS) entry which is preliminary data.</text>
</comment>
<dbReference type="Gene3D" id="2.30.40.10">
    <property type="entry name" value="Urease, subunit C, domain 1"/>
    <property type="match status" value="1"/>
</dbReference>